<feature type="domain" description="M23ase beta-sheet core" evidence="1">
    <location>
        <begin position="159"/>
        <end position="254"/>
    </location>
</feature>
<comment type="caution">
    <text evidence="2">The sequence shown here is derived from an EMBL/GenBank/DDBJ whole genome shotgun (WGS) entry which is preliminary data.</text>
</comment>
<accession>A0A0F9F6V3</accession>
<protein>
    <recommendedName>
        <fullName evidence="1">M23ase beta-sheet core domain-containing protein</fullName>
    </recommendedName>
</protein>
<proteinExistence type="predicted"/>
<dbReference type="GO" id="GO:0004222">
    <property type="term" value="F:metalloendopeptidase activity"/>
    <property type="evidence" value="ECO:0007669"/>
    <property type="project" value="TreeGrafter"/>
</dbReference>
<dbReference type="CDD" id="cd12797">
    <property type="entry name" value="M23_peptidase"/>
    <property type="match status" value="1"/>
</dbReference>
<dbReference type="Pfam" id="PF01551">
    <property type="entry name" value="Peptidase_M23"/>
    <property type="match status" value="1"/>
</dbReference>
<evidence type="ECO:0000259" key="1">
    <source>
        <dbReference type="Pfam" id="PF01551"/>
    </source>
</evidence>
<sequence>MNYFGTTTFWLKKMRAANRKRPAVSGKKNLAYLLFLILISLFYVLRHDISVSREPLLDTQTAMEGYGESLRMNMVSILPDTTVISKEREQLLTAIEERIVTYLYQIPDYSYINSLKTYLRLRPELLEQFPSAVPLEKGDYFVSSSYGIRSHPISGKSKKHFGIDMAAPLGKPVYASASGTVLDIVRSKKGYGTHIIIKHRFGFRTLYGHLSKILVSEGQNVEQHELIGTVGSTGSSTGHHLHYEILKNEIQIDPMSSLDLKKTIYTHLIELKPDNDGRE</sequence>
<dbReference type="Gene3D" id="2.70.70.10">
    <property type="entry name" value="Glucose Permease (Domain IIA)"/>
    <property type="match status" value="1"/>
</dbReference>
<dbReference type="AlphaFoldDB" id="A0A0F9F6V3"/>
<reference evidence="2" key="1">
    <citation type="journal article" date="2015" name="Nature">
        <title>Complex archaea that bridge the gap between prokaryotes and eukaryotes.</title>
        <authorList>
            <person name="Spang A."/>
            <person name="Saw J.H."/>
            <person name="Jorgensen S.L."/>
            <person name="Zaremba-Niedzwiedzka K."/>
            <person name="Martijn J."/>
            <person name="Lind A.E."/>
            <person name="van Eijk R."/>
            <person name="Schleper C."/>
            <person name="Guy L."/>
            <person name="Ettema T.J."/>
        </authorList>
    </citation>
    <scope>NUCLEOTIDE SEQUENCE</scope>
</reference>
<dbReference type="SUPFAM" id="SSF51261">
    <property type="entry name" value="Duplicated hybrid motif"/>
    <property type="match status" value="1"/>
</dbReference>
<gene>
    <name evidence="2" type="ORF">LCGC14_1987800</name>
</gene>
<organism evidence="2">
    <name type="scientific">marine sediment metagenome</name>
    <dbReference type="NCBI Taxonomy" id="412755"/>
    <lineage>
        <taxon>unclassified sequences</taxon>
        <taxon>metagenomes</taxon>
        <taxon>ecological metagenomes</taxon>
    </lineage>
</organism>
<name>A0A0F9F6V3_9ZZZZ</name>
<dbReference type="PANTHER" id="PTHR21666">
    <property type="entry name" value="PEPTIDASE-RELATED"/>
    <property type="match status" value="1"/>
</dbReference>
<dbReference type="InterPro" id="IPR016047">
    <property type="entry name" value="M23ase_b-sheet_dom"/>
</dbReference>
<evidence type="ECO:0000313" key="2">
    <source>
        <dbReference type="EMBL" id="KKL82134.1"/>
    </source>
</evidence>
<dbReference type="PANTHER" id="PTHR21666:SF270">
    <property type="entry name" value="MUREIN HYDROLASE ACTIVATOR ENVC"/>
    <property type="match status" value="1"/>
</dbReference>
<dbReference type="EMBL" id="LAZR01022358">
    <property type="protein sequence ID" value="KKL82134.1"/>
    <property type="molecule type" value="Genomic_DNA"/>
</dbReference>
<dbReference type="InterPro" id="IPR050570">
    <property type="entry name" value="Cell_wall_metabolism_enzyme"/>
</dbReference>
<dbReference type="InterPro" id="IPR011055">
    <property type="entry name" value="Dup_hybrid_motif"/>
</dbReference>